<name>A0A975MKG9_9GAMM</name>
<dbReference type="EMBL" id="CP073754">
    <property type="protein sequence ID" value="QWF69553.1"/>
    <property type="molecule type" value="Genomic_DNA"/>
</dbReference>
<dbReference type="GO" id="GO:0097363">
    <property type="term" value="F:protein O-acetylglucosaminyltransferase activity"/>
    <property type="evidence" value="ECO:0007669"/>
    <property type="project" value="UniProtKB-EC"/>
</dbReference>
<dbReference type="InterPro" id="IPR011990">
    <property type="entry name" value="TPR-like_helical_dom_sf"/>
</dbReference>
<comment type="similarity">
    <text evidence="2">Belongs to the glycosyltransferase 41 family. O-GlcNAc transferase subfamily.</text>
</comment>
<dbReference type="Pfam" id="PF13181">
    <property type="entry name" value="TPR_8"/>
    <property type="match status" value="2"/>
</dbReference>
<evidence type="ECO:0000313" key="11">
    <source>
        <dbReference type="Proteomes" id="UP000676649"/>
    </source>
</evidence>
<dbReference type="Gene3D" id="3.40.50.2000">
    <property type="entry name" value="Glycogen Phosphorylase B"/>
    <property type="match status" value="1"/>
</dbReference>
<sequence>MSIQYGYPPARPDPAAQAVDWVNRGNSLQAQQHYEAALQSYAAAIQLKPDYAEAFWKHANTLHTLGRYESALDSYQQAIACKPDFAKAYSNRGVALHKLGQYQAALDSFQRAIELQPDYANAYNNCGLVYKDLKRFSEELLCYEQAIALQPEFAEAYNNRGNVLQNLKCYPEAVVSYQQALTLQPNHAKAANNLGLTWQQLKNYTAAQDCFTRAIALQPDYVEAYSNYAHLLNELQCFDQAATCFDQAFALRPDFNFLAGHRLQTRLQICCWTGLATELTLLAAKIGQGAHAAPPFTLLTMSDDPALQRQAAEIWTQAKYPLQFSLTDIPAFPTHQRIRIGYFSADFRNHPVAFLTAELFEIHDRTQFEIYAFAFGPDKQDPMRLRLEQSFDHFIDISAVSDPDAAQLARSLEIDIAVDLGGHTAYSRTGIFALRAAPLQLNYLGYAGTMGATYMDYLLADPVLIPAHNRVHYSENIVYLPDSFLPCDTTRPVADTDFQRADFGLPADGFVFCCFNNAYKIQPAVFDLWLGILAAVPSAVLWLPEFNPAATANLLAAAGQQGISADRLIFARQLPLVSEHLARLRLADLFLDTLPYNAHTTASDALWAGLPVLTCAGESFAGRVAASLLAAIGLPELITTTPADYQALAIELATQPRQLAAIKAKLAANRLTTPLFDIRRFTVHLEQAYRQMFSRSQAGLPPEDIAVATAALAV</sequence>
<evidence type="ECO:0000256" key="5">
    <source>
        <dbReference type="ARBA" id="ARBA00022679"/>
    </source>
</evidence>
<feature type="domain" description="O-GlcNAc transferase C-terminal" evidence="9">
    <location>
        <begin position="499"/>
        <end position="684"/>
    </location>
</feature>
<dbReference type="AlphaFoldDB" id="A0A975MKG9"/>
<feature type="repeat" description="TPR" evidence="8">
    <location>
        <begin position="52"/>
        <end position="85"/>
    </location>
</feature>
<dbReference type="RefSeq" id="WP_215579736.1">
    <property type="nucleotide sequence ID" value="NZ_CP073754.1"/>
</dbReference>
<feature type="repeat" description="TPR" evidence="8">
    <location>
        <begin position="222"/>
        <end position="255"/>
    </location>
</feature>
<feature type="repeat" description="TPR" evidence="8">
    <location>
        <begin position="18"/>
        <end position="51"/>
    </location>
</feature>
<dbReference type="SUPFAM" id="SSF48452">
    <property type="entry name" value="TPR-like"/>
    <property type="match status" value="1"/>
</dbReference>
<reference evidence="10" key="1">
    <citation type="submission" date="2021-04" db="EMBL/GenBank/DDBJ databases">
        <title>Draft genome sequence data of methanotrophic Methylovulum sp. strain S1L and Methylomonas sp. strain S2AM isolated from boreal lake water columns.</title>
        <authorList>
            <person name="Rissanen A.J."/>
            <person name="Mangayil R."/>
            <person name="Svenning M.M."/>
            <person name="Khanongnuch R."/>
        </authorList>
    </citation>
    <scope>NUCLEOTIDE SEQUENCE</scope>
    <source>
        <strain evidence="10">S2AM</strain>
    </source>
</reference>
<evidence type="ECO:0000313" key="10">
    <source>
        <dbReference type="EMBL" id="QWF69553.1"/>
    </source>
</evidence>
<dbReference type="EC" id="2.4.1.255" evidence="3"/>
<dbReference type="Proteomes" id="UP000676649">
    <property type="component" value="Chromosome"/>
</dbReference>
<dbReference type="InterPro" id="IPR029489">
    <property type="entry name" value="OGT/SEC/SPY_C"/>
</dbReference>
<dbReference type="InterPro" id="IPR037919">
    <property type="entry name" value="OGT"/>
</dbReference>
<dbReference type="Gene3D" id="1.25.40.10">
    <property type="entry name" value="Tetratricopeptide repeat domain"/>
    <property type="match status" value="4"/>
</dbReference>
<keyword evidence="6" id="KW-0677">Repeat</keyword>
<evidence type="ECO:0000259" key="9">
    <source>
        <dbReference type="Pfam" id="PF13844"/>
    </source>
</evidence>
<dbReference type="GO" id="GO:0006493">
    <property type="term" value="P:protein O-linked glycosylation"/>
    <property type="evidence" value="ECO:0007669"/>
    <property type="project" value="InterPro"/>
</dbReference>
<keyword evidence="11" id="KW-1185">Reference proteome</keyword>
<protein>
    <recommendedName>
        <fullName evidence="3">protein O-GlcNAc transferase</fullName>
        <ecNumber evidence="3">2.4.1.255</ecNumber>
    </recommendedName>
</protein>
<organism evidence="10 11">
    <name type="scientific">Methylomonas paludis</name>
    <dbReference type="NCBI Taxonomy" id="1173101"/>
    <lineage>
        <taxon>Bacteria</taxon>
        <taxon>Pseudomonadati</taxon>
        <taxon>Pseudomonadota</taxon>
        <taxon>Gammaproteobacteria</taxon>
        <taxon>Methylococcales</taxon>
        <taxon>Methylococcaceae</taxon>
        <taxon>Methylomonas</taxon>
    </lineage>
</organism>
<dbReference type="Gene3D" id="3.40.50.11380">
    <property type="match status" value="1"/>
</dbReference>
<dbReference type="Pfam" id="PF00515">
    <property type="entry name" value="TPR_1"/>
    <property type="match status" value="2"/>
</dbReference>
<gene>
    <name evidence="10" type="ORF">KEF85_09180</name>
</gene>
<dbReference type="InterPro" id="IPR019734">
    <property type="entry name" value="TPR_rpt"/>
</dbReference>
<feature type="repeat" description="TPR" evidence="8">
    <location>
        <begin position="154"/>
        <end position="187"/>
    </location>
</feature>
<accession>A0A975MKG9</accession>
<dbReference type="PANTHER" id="PTHR44366:SF1">
    <property type="entry name" value="UDP-N-ACETYLGLUCOSAMINE--PEPTIDE N-ACETYLGLUCOSAMINYLTRANSFERASE 110 KDA SUBUNIT"/>
    <property type="match status" value="1"/>
</dbReference>
<dbReference type="Pfam" id="PF13844">
    <property type="entry name" value="Glyco_transf_41"/>
    <property type="match status" value="2"/>
</dbReference>
<evidence type="ECO:0000256" key="4">
    <source>
        <dbReference type="ARBA" id="ARBA00022676"/>
    </source>
</evidence>
<evidence type="ECO:0000256" key="8">
    <source>
        <dbReference type="PROSITE-ProRule" id="PRU00339"/>
    </source>
</evidence>
<dbReference type="Pfam" id="PF13414">
    <property type="entry name" value="TPR_11"/>
    <property type="match status" value="1"/>
</dbReference>
<keyword evidence="5" id="KW-0808">Transferase</keyword>
<feature type="repeat" description="TPR" evidence="8">
    <location>
        <begin position="86"/>
        <end position="119"/>
    </location>
</feature>
<dbReference type="SMART" id="SM00028">
    <property type="entry name" value="TPR"/>
    <property type="match status" value="7"/>
</dbReference>
<feature type="domain" description="O-GlcNAc transferase C-terminal" evidence="9">
    <location>
        <begin position="333"/>
        <end position="488"/>
    </location>
</feature>
<dbReference type="PANTHER" id="PTHR44366">
    <property type="entry name" value="UDP-N-ACETYLGLUCOSAMINE--PEPTIDE N-ACETYLGLUCOSAMINYLTRANSFERASE 110 KDA SUBUNIT"/>
    <property type="match status" value="1"/>
</dbReference>
<dbReference type="KEGG" id="mpad:KEF85_09180"/>
<dbReference type="PROSITE" id="PS50005">
    <property type="entry name" value="TPR"/>
    <property type="match status" value="7"/>
</dbReference>
<proteinExistence type="inferred from homology"/>
<evidence type="ECO:0000256" key="3">
    <source>
        <dbReference type="ARBA" id="ARBA00011970"/>
    </source>
</evidence>
<dbReference type="PROSITE" id="PS50293">
    <property type="entry name" value="TPR_REGION"/>
    <property type="match status" value="2"/>
</dbReference>
<feature type="repeat" description="TPR" evidence="8">
    <location>
        <begin position="188"/>
        <end position="221"/>
    </location>
</feature>
<evidence type="ECO:0000256" key="7">
    <source>
        <dbReference type="ARBA" id="ARBA00022803"/>
    </source>
</evidence>
<evidence type="ECO:0000256" key="2">
    <source>
        <dbReference type="ARBA" id="ARBA00005386"/>
    </source>
</evidence>
<feature type="repeat" description="TPR" evidence="8">
    <location>
        <begin position="120"/>
        <end position="153"/>
    </location>
</feature>
<keyword evidence="4" id="KW-0328">Glycosyltransferase</keyword>
<keyword evidence="7 8" id="KW-0802">TPR repeat</keyword>
<evidence type="ECO:0000256" key="1">
    <source>
        <dbReference type="ARBA" id="ARBA00004922"/>
    </source>
</evidence>
<evidence type="ECO:0000256" key="6">
    <source>
        <dbReference type="ARBA" id="ARBA00022737"/>
    </source>
</evidence>
<comment type="pathway">
    <text evidence="1">Protein modification; protein glycosylation.</text>
</comment>